<keyword evidence="2" id="KW-0540">Nuclease</keyword>
<dbReference type="GO" id="GO:0004519">
    <property type="term" value="F:endonuclease activity"/>
    <property type="evidence" value="ECO:0007669"/>
    <property type="project" value="UniProtKB-KW"/>
</dbReference>
<gene>
    <name evidence="2" type="ORF">U732_2359</name>
</gene>
<evidence type="ECO:0000313" key="3">
    <source>
        <dbReference type="Proteomes" id="UP000031366"/>
    </source>
</evidence>
<keyword evidence="2" id="KW-0255">Endonuclease</keyword>
<accession>A0A0C1TZ71</accession>
<sequence length="290" mass="31283">MGAAIAGTAAVLSQAASDGMNKEVNDASAYMWAGGRESFIGALSTAIFGPFDAVKAIRGKMVLGGITNGFEGIVRRSLQHEEITFGNTLFDVTIGALTAWALHNTKELFKKAVPWVKKGAAKVSDAIENAINKFKNMADNFSSRFGNKLALEGIGDFNGSSPINNVKIKPTSTQISYNEAMKEAADKSSKDAKNAIKNSSKNMADAAQDVEYGDHFSKVKRKKVLKPNVKYETIEGYKYKTNDVGLITEVEGSLKLGEGSRNPYAQRISGREYRLPDDDGGHLIATQFLG</sequence>
<organism evidence="2 3">
    <name type="scientific">Clostridium argentinense CDC 2741</name>
    <dbReference type="NCBI Taxonomy" id="1418104"/>
    <lineage>
        <taxon>Bacteria</taxon>
        <taxon>Bacillati</taxon>
        <taxon>Bacillota</taxon>
        <taxon>Clostridia</taxon>
        <taxon>Eubacteriales</taxon>
        <taxon>Clostridiaceae</taxon>
        <taxon>Clostridium</taxon>
    </lineage>
</organism>
<proteinExistence type="predicted"/>
<evidence type="ECO:0000313" key="2">
    <source>
        <dbReference type="EMBL" id="KIE45939.1"/>
    </source>
</evidence>
<keyword evidence="2" id="KW-0378">Hydrolase</keyword>
<evidence type="ECO:0000259" key="1">
    <source>
        <dbReference type="Pfam" id="PF13930"/>
    </source>
</evidence>
<reference evidence="2 3" key="1">
    <citation type="journal article" date="2015" name="Infect. Genet. Evol.">
        <title>Genomic sequences of six botulinum neurotoxin-producing strains representing three clostridial species illustrate the mobility and diversity of botulinum neurotoxin genes.</title>
        <authorList>
            <person name="Smith T.J."/>
            <person name="Hill K.K."/>
            <person name="Xie G."/>
            <person name="Foley B.T."/>
            <person name="Williamson C.H."/>
            <person name="Foster J.T."/>
            <person name="Johnson S.L."/>
            <person name="Chertkov O."/>
            <person name="Teshima H."/>
            <person name="Gibbons H.S."/>
            <person name="Johnsky L.A."/>
            <person name="Karavis M.A."/>
            <person name="Smith L.A."/>
        </authorList>
    </citation>
    <scope>NUCLEOTIDE SEQUENCE [LARGE SCALE GENOMIC DNA]</scope>
    <source>
        <strain evidence="2 3">CDC 2741</strain>
    </source>
</reference>
<keyword evidence="3" id="KW-1185">Reference proteome</keyword>
<dbReference type="InterPro" id="IPR044927">
    <property type="entry name" value="Endonuclea_NS_2"/>
</dbReference>
<feature type="domain" description="Type VII secretion system protein EssD-like" evidence="1">
    <location>
        <begin position="227"/>
        <end position="290"/>
    </location>
</feature>
<dbReference type="Proteomes" id="UP000031366">
    <property type="component" value="Unassembled WGS sequence"/>
</dbReference>
<dbReference type="EMBL" id="AYSO01000018">
    <property type="protein sequence ID" value="KIE45939.1"/>
    <property type="molecule type" value="Genomic_DNA"/>
</dbReference>
<dbReference type="AlphaFoldDB" id="A0A0C1TZ71"/>
<protein>
    <submittedName>
        <fullName evidence="2">DNA/RNA non-specific endonuclease family protein</fullName>
    </submittedName>
</protein>
<comment type="caution">
    <text evidence="2">The sequence shown here is derived from an EMBL/GenBank/DDBJ whole genome shotgun (WGS) entry which is preliminary data.</text>
</comment>
<dbReference type="Pfam" id="PF13930">
    <property type="entry name" value="Endonuclea_NS_2"/>
    <property type="match status" value="1"/>
</dbReference>
<name>A0A0C1TZ71_9CLOT</name>